<protein>
    <submittedName>
        <fullName evidence="2">Uncharacterized protein</fullName>
    </submittedName>
</protein>
<name>A0ABR2KQU3_9EUKA</name>
<dbReference type="Proteomes" id="UP001470230">
    <property type="component" value="Unassembled WGS sequence"/>
</dbReference>
<feature type="compositionally biased region" description="Basic and acidic residues" evidence="1">
    <location>
        <begin position="67"/>
        <end position="76"/>
    </location>
</feature>
<gene>
    <name evidence="2" type="ORF">M9Y10_021709</name>
</gene>
<sequence length="178" mass="21003">MRNTAPLSSRRRINIKTVNFESTINNFLKEAIKFESPPDPPTSEQNLENKKPKVTRRTLNNGSTPKTSDEMRAGRRRAFEKAHQIQVEKALKNSDKQWEEQKRYRDWKTKKAFKSIEPRRYSEDKHVLEDIVHERNAYYLESIGSNEQGTQNRISNLRTLPRDIRSNSHAAKQTFMWS</sequence>
<evidence type="ECO:0000256" key="1">
    <source>
        <dbReference type="SAM" id="MobiDB-lite"/>
    </source>
</evidence>
<feature type="compositionally biased region" description="Polar residues" evidence="1">
    <location>
        <begin position="57"/>
        <end position="66"/>
    </location>
</feature>
<evidence type="ECO:0000313" key="2">
    <source>
        <dbReference type="EMBL" id="KAK8893292.1"/>
    </source>
</evidence>
<reference evidence="2 3" key="1">
    <citation type="submission" date="2024-04" db="EMBL/GenBank/DDBJ databases">
        <title>Tritrichomonas musculus Genome.</title>
        <authorList>
            <person name="Alves-Ferreira E."/>
            <person name="Grigg M."/>
            <person name="Lorenzi H."/>
            <person name="Galac M."/>
        </authorList>
    </citation>
    <scope>NUCLEOTIDE SEQUENCE [LARGE SCALE GENOMIC DNA]</scope>
    <source>
        <strain evidence="2 3">EAF2021</strain>
    </source>
</reference>
<comment type="caution">
    <text evidence="2">The sequence shown here is derived from an EMBL/GenBank/DDBJ whole genome shotgun (WGS) entry which is preliminary data.</text>
</comment>
<keyword evidence="3" id="KW-1185">Reference proteome</keyword>
<evidence type="ECO:0000313" key="3">
    <source>
        <dbReference type="Proteomes" id="UP001470230"/>
    </source>
</evidence>
<organism evidence="2 3">
    <name type="scientific">Tritrichomonas musculus</name>
    <dbReference type="NCBI Taxonomy" id="1915356"/>
    <lineage>
        <taxon>Eukaryota</taxon>
        <taxon>Metamonada</taxon>
        <taxon>Parabasalia</taxon>
        <taxon>Tritrichomonadida</taxon>
        <taxon>Tritrichomonadidae</taxon>
        <taxon>Tritrichomonas</taxon>
    </lineage>
</organism>
<feature type="region of interest" description="Disordered" evidence="1">
    <location>
        <begin position="33"/>
        <end position="76"/>
    </location>
</feature>
<proteinExistence type="predicted"/>
<dbReference type="EMBL" id="JAPFFF010000003">
    <property type="protein sequence ID" value="KAK8893292.1"/>
    <property type="molecule type" value="Genomic_DNA"/>
</dbReference>
<accession>A0ABR2KQU3</accession>